<sequence length="33" mass="4063">MVHQQMHILYLMQNILCEFKVNNKLKLKTLDFK</sequence>
<proteinExistence type="predicted"/>
<name>A0A0E9RP59_ANGAN</name>
<protein>
    <submittedName>
        <fullName evidence="1">Uncharacterized protein</fullName>
    </submittedName>
</protein>
<accession>A0A0E9RP59</accession>
<dbReference type="AlphaFoldDB" id="A0A0E9RP59"/>
<evidence type="ECO:0000313" key="1">
    <source>
        <dbReference type="EMBL" id="JAH30200.1"/>
    </source>
</evidence>
<reference evidence="1" key="1">
    <citation type="submission" date="2014-11" db="EMBL/GenBank/DDBJ databases">
        <authorList>
            <person name="Amaro Gonzalez C."/>
        </authorList>
    </citation>
    <scope>NUCLEOTIDE SEQUENCE</scope>
</reference>
<dbReference type="EMBL" id="GBXM01078377">
    <property type="protein sequence ID" value="JAH30200.1"/>
    <property type="molecule type" value="Transcribed_RNA"/>
</dbReference>
<organism evidence="1">
    <name type="scientific">Anguilla anguilla</name>
    <name type="common">European freshwater eel</name>
    <name type="synonym">Muraena anguilla</name>
    <dbReference type="NCBI Taxonomy" id="7936"/>
    <lineage>
        <taxon>Eukaryota</taxon>
        <taxon>Metazoa</taxon>
        <taxon>Chordata</taxon>
        <taxon>Craniata</taxon>
        <taxon>Vertebrata</taxon>
        <taxon>Euteleostomi</taxon>
        <taxon>Actinopterygii</taxon>
        <taxon>Neopterygii</taxon>
        <taxon>Teleostei</taxon>
        <taxon>Anguilliformes</taxon>
        <taxon>Anguillidae</taxon>
        <taxon>Anguilla</taxon>
    </lineage>
</organism>
<reference evidence="1" key="2">
    <citation type="journal article" date="2015" name="Fish Shellfish Immunol.">
        <title>Early steps in the European eel (Anguilla anguilla)-Vibrio vulnificus interaction in the gills: Role of the RtxA13 toxin.</title>
        <authorList>
            <person name="Callol A."/>
            <person name="Pajuelo D."/>
            <person name="Ebbesson L."/>
            <person name="Teles M."/>
            <person name="MacKenzie S."/>
            <person name="Amaro C."/>
        </authorList>
    </citation>
    <scope>NUCLEOTIDE SEQUENCE</scope>
</reference>